<feature type="signal peptide" evidence="1">
    <location>
        <begin position="1"/>
        <end position="16"/>
    </location>
</feature>
<evidence type="ECO:0000256" key="1">
    <source>
        <dbReference type="SAM" id="SignalP"/>
    </source>
</evidence>
<dbReference type="Proteomes" id="UP001283361">
    <property type="component" value="Unassembled WGS sequence"/>
</dbReference>
<feature type="chain" id="PRO_5042100866" description="Secreted protein" evidence="1">
    <location>
        <begin position="17"/>
        <end position="99"/>
    </location>
</feature>
<keyword evidence="3" id="KW-1185">Reference proteome</keyword>
<comment type="caution">
    <text evidence="2">The sequence shown here is derived from an EMBL/GenBank/DDBJ whole genome shotgun (WGS) entry which is preliminary data.</text>
</comment>
<dbReference type="AlphaFoldDB" id="A0AAE0YDR5"/>
<sequence>MLVRLLLNALVKSIRTIGCCRKESQKQGYAQAAARQTQCLSSSNGHEVLTPTTLDTGDCWTARTIDRWPVFSSLYLWSASRLRCRLHSSCPLIPLSLSF</sequence>
<evidence type="ECO:0000313" key="3">
    <source>
        <dbReference type="Proteomes" id="UP001283361"/>
    </source>
</evidence>
<evidence type="ECO:0008006" key="4">
    <source>
        <dbReference type="Google" id="ProtNLM"/>
    </source>
</evidence>
<keyword evidence="1" id="KW-0732">Signal</keyword>
<reference evidence="2" key="1">
    <citation type="journal article" date="2023" name="G3 (Bethesda)">
        <title>A reference genome for the long-term kleptoplast-retaining sea slug Elysia crispata morphotype clarki.</title>
        <authorList>
            <person name="Eastman K.E."/>
            <person name="Pendleton A.L."/>
            <person name="Shaikh M.A."/>
            <person name="Suttiyut T."/>
            <person name="Ogas R."/>
            <person name="Tomko P."/>
            <person name="Gavelis G."/>
            <person name="Widhalm J.R."/>
            <person name="Wisecaver J.H."/>
        </authorList>
    </citation>
    <scope>NUCLEOTIDE SEQUENCE</scope>
    <source>
        <strain evidence="2">ECLA1</strain>
    </source>
</reference>
<gene>
    <name evidence="2" type="ORF">RRG08_034367</name>
</gene>
<dbReference type="EMBL" id="JAWDGP010006429">
    <property type="protein sequence ID" value="KAK3741322.1"/>
    <property type="molecule type" value="Genomic_DNA"/>
</dbReference>
<proteinExistence type="predicted"/>
<name>A0AAE0YDR5_9GAST</name>
<organism evidence="2 3">
    <name type="scientific">Elysia crispata</name>
    <name type="common">lettuce slug</name>
    <dbReference type="NCBI Taxonomy" id="231223"/>
    <lineage>
        <taxon>Eukaryota</taxon>
        <taxon>Metazoa</taxon>
        <taxon>Spiralia</taxon>
        <taxon>Lophotrochozoa</taxon>
        <taxon>Mollusca</taxon>
        <taxon>Gastropoda</taxon>
        <taxon>Heterobranchia</taxon>
        <taxon>Euthyneura</taxon>
        <taxon>Panpulmonata</taxon>
        <taxon>Sacoglossa</taxon>
        <taxon>Placobranchoidea</taxon>
        <taxon>Plakobranchidae</taxon>
        <taxon>Elysia</taxon>
    </lineage>
</organism>
<protein>
    <recommendedName>
        <fullName evidence="4">Secreted protein</fullName>
    </recommendedName>
</protein>
<evidence type="ECO:0000313" key="2">
    <source>
        <dbReference type="EMBL" id="KAK3741322.1"/>
    </source>
</evidence>
<accession>A0AAE0YDR5</accession>